<comment type="subcellular location">
    <subcellularLocation>
        <location evidence="1">Secreted</location>
    </subcellularLocation>
</comment>
<dbReference type="InterPro" id="IPR036465">
    <property type="entry name" value="vWFA_dom_sf"/>
</dbReference>
<evidence type="ECO:0000313" key="8">
    <source>
        <dbReference type="EMBL" id="KAL0829867.1"/>
    </source>
</evidence>
<feature type="chain" id="PRO_5044792264" description="Ig-like domain-containing protein" evidence="6">
    <location>
        <begin position="22"/>
        <end position="881"/>
    </location>
</feature>
<keyword evidence="5" id="KW-0393">Immunoglobulin domain</keyword>
<evidence type="ECO:0000256" key="6">
    <source>
        <dbReference type="SAM" id="SignalP"/>
    </source>
</evidence>
<accession>A0ABD0SVT5</accession>
<comment type="caution">
    <text evidence="8">The sequence shown here is derived from an EMBL/GenBank/DDBJ whole genome shotgun (WGS) entry which is preliminary data.</text>
</comment>
<keyword evidence="3 6" id="KW-0732">Signal</keyword>
<evidence type="ECO:0000313" key="9">
    <source>
        <dbReference type="Proteomes" id="UP001549921"/>
    </source>
</evidence>
<dbReference type="InterPro" id="IPR050958">
    <property type="entry name" value="Cell_Adh-Cytoskel_Orgn"/>
</dbReference>
<dbReference type="Pfam" id="PF07679">
    <property type="entry name" value="I-set"/>
    <property type="match status" value="3"/>
</dbReference>
<dbReference type="PROSITE" id="PS50835">
    <property type="entry name" value="IG_LIKE"/>
    <property type="match status" value="5"/>
</dbReference>
<dbReference type="Gene3D" id="2.60.40.10">
    <property type="entry name" value="Immunoglobulins"/>
    <property type="match status" value="5"/>
</dbReference>
<dbReference type="SMART" id="SM00409">
    <property type="entry name" value="IG"/>
    <property type="match status" value="5"/>
</dbReference>
<dbReference type="Pfam" id="PF25106">
    <property type="entry name" value="VWA_4"/>
    <property type="match status" value="1"/>
</dbReference>
<protein>
    <recommendedName>
        <fullName evidence="7">Ig-like domain-containing protein</fullName>
    </recommendedName>
</protein>
<dbReference type="SMART" id="SM00408">
    <property type="entry name" value="IGc2"/>
    <property type="match status" value="4"/>
</dbReference>
<evidence type="ECO:0000256" key="5">
    <source>
        <dbReference type="ARBA" id="ARBA00023319"/>
    </source>
</evidence>
<dbReference type="SUPFAM" id="SSF53300">
    <property type="entry name" value="vWA-like"/>
    <property type="match status" value="1"/>
</dbReference>
<dbReference type="InterPro" id="IPR003598">
    <property type="entry name" value="Ig_sub2"/>
</dbReference>
<sequence>MSSKYFKSLFITLLIIKLVTARSFTIVVDTTVSMQGEMDIIRSSLASMNNLMDNVPEFEDFIIVPFNDPDVGPPIISKNPNILIDFFDRASARGGDECPEDSLAGIQMALEKSKPNSFVYVFTDAHAKDVSKFRDIENLCRNTRSQVVIFLSGGCSGSEVRKLGYVDIYYDIAKSCSGAVFKFDSVNLRKAFNYVKEMINTDFNDIINHEPFSGYKQFTITIDSFTSDFLIAISGDYPTLQLVDADEKSPELQKIVDTRQSLVVRISNLRPGQYQASIRCQGLTSLTFYKKSQVPYQYGFSTRLPNSLQETSLRPMPGRLNYMLIVIPKNHDFKITSMEQQTSDGNKTLLSIEESQIKEGFYTTSVVVDPNISFRMTIHGRDSSYQETMTTTKVIEAQGSGKFLFVQIFMFTNTEWTEPMAKILEMDNNLIDFATNATIVCKVIGYPKPEIVWEDNEGTTYVGEELLLEIPSTYLSYVTLNATSNHTMHCKATNKKGTVEQNVELYVNRTYSFDIIQTPQNETFEYGAEGKLYCQVNAYPEAEVNWSHNDTSVSFSDNIEVSKDENALIIKNMTLDDVGLYECKVSNEARTETFKAEVSISGLEVPELEVDKYVVDLKPGDWVDIKCRVVKGNPPPETTWKFQAPNGNYFDSVPSDIYADGPMLKISEVKKDHKGTYKCIATNILGEDSKEISIDIKYAPIISSNDDRTLDFKEGSDATLPCEVDATPEATVRWETPYGEATMNSNKYRTDDHHTLRFNALWKDSGLYRCIAENEVGRTEKDVTVNVLVAPYLQPTESRVVTVAHGSNVTLPCNVLYGNPVPSTKWEFIATDSVTKVLSRGNSSTAHLYLNNVSRSQEGMYLCIAENEVGNDRIRMDLRVN</sequence>
<organism evidence="8 9">
    <name type="scientific">Loxostege sticticalis</name>
    <name type="common">Beet webworm moth</name>
    <dbReference type="NCBI Taxonomy" id="481309"/>
    <lineage>
        <taxon>Eukaryota</taxon>
        <taxon>Metazoa</taxon>
        <taxon>Ecdysozoa</taxon>
        <taxon>Arthropoda</taxon>
        <taxon>Hexapoda</taxon>
        <taxon>Insecta</taxon>
        <taxon>Pterygota</taxon>
        <taxon>Neoptera</taxon>
        <taxon>Endopterygota</taxon>
        <taxon>Lepidoptera</taxon>
        <taxon>Glossata</taxon>
        <taxon>Ditrysia</taxon>
        <taxon>Pyraloidea</taxon>
        <taxon>Crambidae</taxon>
        <taxon>Pyraustinae</taxon>
        <taxon>Loxostege</taxon>
    </lineage>
</organism>
<feature type="domain" description="Ig-like" evidence="7">
    <location>
        <begin position="791"/>
        <end position="881"/>
    </location>
</feature>
<dbReference type="InterPro" id="IPR013783">
    <property type="entry name" value="Ig-like_fold"/>
</dbReference>
<name>A0ABD0SVT5_LOXSC</name>
<dbReference type="InterPro" id="IPR003599">
    <property type="entry name" value="Ig_sub"/>
</dbReference>
<feature type="domain" description="Ig-like" evidence="7">
    <location>
        <begin position="419"/>
        <end position="506"/>
    </location>
</feature>
<evidence type="ECO:0000259" key="7">
    <source>
        <dbReference type="PROSITE" id="PS50835"/>
    </source>
</evidence>
<feature type="domain" description="Ig-like" evidence="7">
    <location>
        <begin position="513"/>
        <end position="599"/>
    </location>
</feature>
<dbReference type="GO" id="GO:0032991">
    <property type="term" value="C:protein-containing complex"/>
    <property type="evidence" value="ECO:0007669"/>
    <property type="project" value="UniProtKB-ARBA"/>
</dbReference>
<feature type="domain" description="Ig-like" evidence="7">
    <location>
        <begin position="700"/>
        <end position="786"/>
    </location>
</feature>
<gene>
    <name evidence="8" type="ORF">ABMA28_003348</name>
</gene>
<dbReference type="Pfam" id="PF13927">
    <property type="entry name" value="Ig_3"/>
    <property type="match status" value="2"/>
</dbReference>
<evidence type="ECO:0000256" key="4">
    <source>
        <dbReference type="ARBA" id="ARBA00023157"/>
    </source>
</evidence>
<dbReference type="InterPro" id="IPR007110">
    <property type="entry name" value="Ig-like_dom"/>
</dbReference>
<evidence type="ECO:0000256" key="1">
    <source>
        <dbReference type="ARBA" id="ARBA00004613"/>
    </source>
</evidence>
<keyword evidence="4" id="KW-1015">Disulfide bond</keyword>
<dbReference type="AlphaFoldDB" id="A0ABD0SVT5"/>
<dbReference type="SUPFAM" id="SSF48726">
    <property type="entry name" value="Immunoglobulin"/>
    <property type="match status" value="5"/>
</dbReference>
<keyword evidence="2" id="KW-0964">Secreted</keyword>
<dbReference type="EMBL" id="JBEDNZ010000014">
    <property type="protein sequence ID" value="KAL0829867.1"/>
    <property type="molecule type" value="Genomic_DNA"/>
</dbReference>
<dbReference type="PANTHER" id="PTHR45080">
    <property type="entry name" value="CONTACTIN 5"/>
    <property type="match status" value="1"/>
</dbReference>
<evidence type="ECO:0000256" key="3">
    <source>
        <dbReference type="ARBA" id="ARBA00022729"/>
    </source>
</evidence>
<dbReference type="Proteomes" id="UP001549921">
    <property type="component" value="Unassembled WGS sequence"/>
</dbReference>
<evidence type="ECO:0000256" key="2">
    <source>
        <dbReference type="ARBA" id="ARBA00022525"/>
    </source>
</evidence>
<feature type="domain" description="Ig-like" evidence="7">
    <location>
        <begin position="606"/>
        <end position="693"/>
    </location>
</feature>
<feature type="signal peptide" evidence="6">
    <location>
        <begin position="1"/>
        <end position="21"/>
    </location>
</feature>
<dbReference type="InterPro" id="IPR056861">
    <property type="entry name" value="HMCN1-like_VWA"/>
</dbReference>
<dbReference type="PANTHER" id="PTHR45080:SF8">
    <property type="entry name" value="IG-LIKE DOMAIN-CONTAINING PROTEIN"/>
    <property type="match status" value="1"/>
</dbReference>
<reference evidence="8 9" key="1">
    <citation type="submission" date="2024-06" db="EMBL/GenBank/DDBJ databases">
        <title>A chromosome-level genome assembly of beet webworm, Loxostege sticticalis.</title>
        <authorList>
            <person name="Zhang Y."/>
        </authorList>
    </citation>
    <scope>NUCLEOTIDE SEQUENCE [LARGE SCALE GENOMIC DNA]</scope>
    <source>
        <strain evidence="8">AQ028</strain>
        <tissue evidence="8">Male pupae</tissue>
    </source>
</reference>
<proteinExistence type="predicted"/>
<dbReference type="InterPro" id="IPR036179">
    <property type="entry name" value="Ig-like_dom_sf"/>
</dbReference>
<dbReference type="InterPro" id="IPR013098">
    <property type="entry name" value="Ig_I-set"/>
</dbReference>